<evidence type="ECO:0008006" key="5">
    <source>
        <dbReference type="Google" id="ProtNLM"/>
    </source>
</evidence>
<protein>
    <recommendedName>
        <fullName evidence="5">HNH nuclease domain-containing protein</fullName>
    </recommendedName>
</protein>
<reference evidence="3" key="1">
    <citation type="submission" date="2023-03" db="EMBL/GenBank/DDBJ databases">
        <title>Emydomyces testavorans Genome Sequence.</title>
        <authorList>
            <person name="Hoyer L."/>
        </authorList>
    </citation>
    <scope>NUCLEOTIDE SEQUENCE</scope>
    <source>
        <strain evidence="3">16-2883</strain>
    </source>
</reference>
<dbReference type="AlphaFoldDB" id="A0AAF0ILQ9"/>
<accession>A0AAF0ILQ9</accession>
<evidence type="ECO:0000313" key="3">
    <source>
        <dbReference type="EMBL" id="WEW62008.1"/>
    </source>
</evidence>
<sequence length="308" mass="34793">MPRDRAAYRNVRFHNASTGATIGGFYQNGSITEENLLRILNDILLIVEDGQHAWTIQHRASGRTIAPSSKHPVELGDYDIYSTGSIKITQEPWLFRLTSPYPLSGQADQFQHAIRARDGKCVISGQGSLPAQLGDWTGLEAAHVFPLEKESLWNELDSGRRWITNNTDDDDDDTVGVASIIHSTQNGLLMSAHLHRRFDQYLFSIDPDPKDDYKIVEFGPDGYGIDGRILDPVCRDPTNTNGRVSDELLRWHFRQSVLANMRGAGEPIFESDFPSGSDMMATLRDELYGRERFEMELESRLRSEITNH</sequence>
<name>A0AAF0ILQ9_9EURO</name>
<dbReference type="EMBL" id="CP120631">
    <property type="protein sequence ID" value="WEW62008.1"/>
    <property type="molecule type" value="Genomic_DNA"/>
</dbReference>
<evidence type="ECO:0000259" key="2">
    <source>
        <dbReference type="Pfam" id="PF25324"/>
    </source>
</evidence>
<keyword evidence="4" id="KW-1185">Reference proteome</keyword>
<feature type="domain" description="DUF7881" evidence="2">
    <location>
        <begin position="8"/>
        <end position="86"/>
    </location>
</feature>
<dbReference type="Pfam" id="PF25324">
    <property type="entry name" value="DUF7881"/>
    <property type="match status" value="1"/>
</dbReference>
<gene>
    <name evidence="3" type="ORF">PRK78_007508</name>
</gene>
<dbReference type="Proteomes" id="UP001219355">
    <property type="component" value="Chromosome 5"/>
</dbReference>
<dbReference type="InterPro" id="IPR003615">
    <property type="entry name" value="HNH_nuc"/>
</dbReference>
<dbReference type="InterPro" id="IPR057203">
    <property type="entry name" value="DUF7881"/>
</dbReference>
<proteinExistence type="predicted"/>
<evidence type="ECO:0000313" key="4">
    <source>
        <dbReference type="Proteomes" id="UP001219355"/>
    </source>
</evidence>
<evidence type="ECO:0000259" key="1">
    <source>
        <dbReference type="Pfam" id="PF13391"/>
    </source>
</evidence>
<organism evidence="3 4">
    <name type="scientific">Emydomyces testavorans</name>
    <dbReference type="NCBI Taxonomy" id="2070801"/>
    <lineage>
        <taxon>Eukaryota</taxon>
        <taxon>Fungi</taxon>
        <taxon>Dikarya</taxon>
        <taxon>Ascomycota</taxon>
        <taxon>Pezizomycotina</taxon>
        <taxon>Eurotiomycetes</taxon>
        <taxon>Eurotiomycetidae</taxon>
        <taxon>Onygenales</taxon>
        <taxon>Nannizziopsiaceae</taxon>
        <taxon>Emydomyces</taxon>
    </lineage>
</organism>
<dbReference type="Pfam" id="PF13391">
    <property type="entry name" value="HNH_2"/>
    <property type="match status" value="1"/>
</dbReference>
<feature type="domain" description="HNH nuclease" evidence="1">
    <location>
        <begin position="121"/>
        <end position="206"/>
    </location>
</feature>